<dbReference type="GeneID" id="100206891"/>
<evidence type="ECO:0000313" key="3">
    <source>
        <dbReference type="Proteomes" id="UP001652625"/>
    </source>
</evidence>
<organism evidence="3 4">
    <name type="scientific">Hydra vulgaris</name>
    <name type="common">Hydra</name>
    <name type="synonym">Hydra attenuata</name>
    <dbReference type="NCBI Taxonomy" id="6087"/>
    <lineage>
        <taxon>Eukaryota</taxon>
        <taxon>Metazoa</taxon>
        <taxon>Cnidaria</taxon>
        <taxon>Hydrozoa</taxon>
        <taxon>Hydroidolina</taxon>
        <taxon>Anthoathecata</taxon>
        <taxon>Aplanulata</taxon>
        <taxon>Hydridae</taxon>
        <taxon>Hydra</taxon>
    </lineage>
</organism>
<dbReference type="Gene3D" id="3.10.20.90">
    <property type="entry name" value="Phosphatidylinositol 3-kinase Catalytic Subunit, Chain A, domain 1"/>
    <property type="match status" value="1"/>
</dbReference>
<feature type="region of interest" description="Disordered" evidence="1">
    <location>
        <begin position="279"/>
        <end position="308"/>
    </location>
</feature>
<proteinExistence type="predicted"/>
<evidence type="ECO:0000259" key="2">
    <source>
        <dbReference type="PROSITE" id="PS51745"/>
    </source>
</evidence>
<accession>A0ABM4BLD9</accession>
<dbReference type="PROSITE" id="PS51745">
    <property type="entry name" value="PB1"/>
    <property type="match status" value="1"/>
</dbReference>
<feature type="compositionally biased region" description="Low complexity" evidence="1">
    <location>
        <begin position="287"/>
        <end position="304"/>
    </location>
</feature>
<dbReference type="SUPFAM" id="SSF54277">
    <property type="entry name" value="CAD &amp; PB1 domains"/>
    <property type="match status" value="1"/>
</dbReference>
<dbReference type="SMART" id="SM00666">
    <property type="entry name" value="PB1"/>
    <property type="match status" value="1"/>
</dbReference>
<dbReference type="CDD" id="cd06401">
    <property type="entry name" value="PB1_TFG"/>
    <property type="match status" value="1"/>
</dbReference>
<dbReference type="InterPro" id="IPR033512">
    <property type="entry name" value="TFG"/>
</dbReference>
<keyword evidence="3" id="KW-1185">Reference proteome</keyword>
<evidence type="ECO:0000256" key="1">
    <source>
        <dbReference type="SAM" id="MobiDB-lite"/>
    </source>
</evidence>
<dbReference type="Pfam" id="PF00564">
    <property type="entry name" value="PB1"/>
    <property type="match status" value="1"/>
</dbReference>
<gene>
    <name evidence="4" type="primary">LOC100206891</name>
</gene>
<dbReference type="PANTHER" id="PTHR15335:SF7">
    <property type="entry name" value="PROTEIN TFG"/>
    <property type="match status" value="1"/>
</dbReference>
<dbReference type="InterPro" id="IPR000270">
    <property type="entry name" value="PB1_dom"/>
</dbReference>
<feature type="domain" description="PB1" evidence="2">
    <location>
        <begin position="18"/>
        <end position="99"/>
    </location>
</feature>
<dbReference type="RefSeq" id="XP_065649875.1">
    <property type="nucleotide sequence ID" value="XM_065793803.1"/>
</dbReference>
<evidence type="ECO:0000313" key="4">
    <source>
        <dbReference type="RefSeq" id="XP_065649875.1"/>
    </source>
</evidence>
<dbReference type="InterPro" id="IPR034857">
    <property type="entry name" value="PB1_TFG"/>
</dbReference>
<sequence length="391" mass="44126">MAMNSSTFPMPAIDLTGKLVIKAQLGNDIRKIPIHNEEITYDELLLMMQRLFRGKIKSSDEITIKVKDEDGDLVTIFDSSDLMFAKSLSRYLKLTIFVNGKPEPLEDDQVKEIKRELISMRDKINFLVNRLDEFSSKIISEKKNSNVSEVQNAVEEVPTSSQNQVQRVPTEKLSSETSRVQAMFDPLSKKYEHENASSNQPVHVNNLAVHASQLAIDRTSRQDIAYNNEKNVLSYQQSFDQPQQQVNVAYLASSSQQPFVSNSHSFAITSQPYAPSISNESNYSGDYSSQPYQSSVQPSSGYQQTFQVSSPSVMQQYNQSVPSATTSQRPYTPEYTQTHQQVHQQASSNPYRTPAFSVRYPQSMQSYDYNSQLPQGLVTGAGVSYQNVVYQ</sequence>
<dbReference type="Proteomes" id="UP001652625">
    <property type="component" value="Chromosome 03"/>
</dbReference>
<reference evidence="4" key="1">
    <citation type="submission" date="2025-08" db="UniProtKB">
        <authorList>
            <consortium name="RefSeq"/>
        </authorList>
    </citation>
    <scope>IDENTIFICATION</scope>
</reference>
<dbReference type="PANTHER" id="PTHR15335">
    <property type="entry name" value="PROTEIN TFG"/>
    <property type="match status" value="1"/>
</dbReference>
<protein>
    <submittedName>
        <fullName evidence="4">Protein TFG isoform X2</fullName>
    </submittedName>
</protein>
<name>A0ABM4BLD9_HYDVU</name>
<dbReference type="InterPro" id="IPR053793">
    <property type="entry name" value="PB1-like"/>
</dbReference>